<proteinExistence type="predicted"/>
<dbReference type="EMBL" id="OX459941">
    <property type="protein sequence ID" value="CAI9175420.1"/>
    <property type="molecule type" value="Genomic_DNA"/>
</dbReference>
<dbReference type="Proteomes" id="UP001176941">
    <property type="component" value="Chromosome 5"/>
</dbReference>
<protein>
    <submittedName>
        <fullName evidence="2">Uncharacterized protein</fullName>
    </submittedName>
</protein>
<feature type="region of interest" description="Disordered" evidence="1">
    <location>
        <begin position="35"/>
        <end position="96"/>
    </location>
</feature>
<organism evidence="2 3">
    <name type="scientific">Rangifer tarandus platyrhynchus</name>
    <name type="common">Svalbard reindeer</name>
    <dbReference type="NCBI Taxonomy" id="3082113"/>
    <lineage>
        <taxon>Eukaryota</taxon>
        <taxon>Metazoa</taxon>
        <taxon>Chordata</taxon>
        <taxon>Craniata</taxon>
        <taxon>Vertebrata</taxon>
        <taxon>Euteleostomi</taxon>
        <taxon>Mammalia</taxon>
        <taxon>Eutheria</taxon>
        <taxon>Laurasiatheria</taxon>
        <taxon>Artiodactyla</taxon>
        <taxon>Ruminantia</taxon>
        <taxon>Pecora</taxon>
        <taxon>Cervidae</taxon>
        <taxon>Odocoileinae</taxon>
        <taxon>Rangifer</taxon>
    </lineage>
</organism>
<evidence type="ECO:0000313" key="3">
    <source>
        <dbReference type="Proteomes" id="UP001176941"/>
    </source>
</evidence>
<accession>A0ABN8ZND4</accession>
<gene>
    <name evidence="2" type="ORF">MRATA1EN1_LOCUS24382</name>
</gene>
<keyword evidence="3" id="KW-1185">Reference proteome</keyword>
<sequence length="129" mass="13917">MYITPTSILLAKASNMVKLDISEWRSIVYAHGNERKNRKQKLSAAPAAFAPQPGTRKLQDLRAPAARPRRVRAPRASRLAPRATSPPRPRAPRSCLLGGAGLGVVGGSPRRWSPRCTALCTPASRTRGG</sequence>
<evidence type="ECO:0000256" key="1">
    <source>
        <dbReference type="SAM" id="MobiDB-lite"/>
    </source>
</evidence>
<reference evidence="2" key="1">
    <citation type="submission" date="2023-04" db="EMBL/GenBank/DDBJ databases">
        <authorList>
            <consortium name="ELIXIR-Norway"/>
        </authorList>
    </citation>
    <scope>NUCLEOTIDE SEQUENCE [LARGE SCALE GENOMIC DNA]</scope>
</reference>
<name>A0ABN8ZND4_RANTA</name>
<evidence type="ECO:0000313" key="2">
    <source>
        <dbReference type="EMBL" id="CAI9175420.1"/>
    </source>
</evidence>